<proteinExistence type="predicted"/>
<dbReference type="PANTHER" id="PTHR46177:SF1">
    <property type="entry name" value="INTEGRASE CATALYTIC DOMAIN-CONTAINING PROTEIN"/>
    <property type="match status" value="1"/>
</dbReference>
<dbReference type="EMBL" id="LAVV01011696">
    <property type="protein sequence ID" value="KNZ47453.1"/>
    <property type="molecule type" value="Genomic_DNA"/>
</dbReference>
<reference evidence="1 2" key="1">
    <citation type="submission" date="2015-08" db="EMBL/GenBank/DDBJ databases">
        <title>Next Generation Sequencing and Analysis of the Genome of Puccinia sorghi L Schw, the Causal Agent of Maize Common Rust.</title>
        <authorList>
            <person name="Rochi L."/>
            <person name="Burguener G."/>
            <person name="Darino M."/>
            <person name="Turjanski A."/>
            <person name="Kreff E."/>
            <person name="Dieguez M.J."/>
            <person name="Sacco F."/>
        </authorList>
    </citation>
    <scope>NUCLEOTIDE SEQUENCE [LARGE SCALE GENOMIC DNA]</scope>
    <source>
        <strain evidence="1 2">RO10H11247</strain>
    </source>
</reference>
<name>A0A0L6UFY7_9BASI</name>
<protein>
    <submittedName>
        <fullName evidence="1">Uncharacterized protein</fullName>
    </submittedName>
</protein>
<dbReference type="VEuPathDB" id="FungiDB:VP01_637g6"/>
<gene>
    <name evidence="1" type="ORF">VP01_637g6</name>
</gene>
<dbReference type="PANTHER" id="PTHR46177">
    <property type="entry name" value="INTEGRASE CATALYTIC DOMAIN-CONTAINING PROTEIN"/>
    <property type="match status" value="1"/>
</dbReference>
<evidence type="ECO:0000313" key="2">
    <source>
        <dbReference type="Proteomes" id="UP000037035"/>
    </source>
</evidence>
<evidence type="ECO:0000313" key="1">
    <source>
        <dbReference type="EMBL" id="KNZ47453.1"/>
    </source>
</evidence>
<accession>A0A0L6UFY7</accession>
<dbReference type="STRING" id="27349.A0A0L6UFY7"/>
<sequence length="167" mass="18689">MPSALPGCFIITTPSPCKALKIKLSRHTDDFGSQKGSNVGYRKIKRLLQTKFGILVHNMNVALINKKFDPVGMPGPNFIFSSDGQKKLKQIGIALYGFIHSWSCKILGIYVHVTKNDPRHIGYYYLQLPSNKPRHNTTPNLLILPSPHSSPKTHTIRRLNVCGLLQS</sequence>
<organism evidence="1 2">
    <name type="scientific">Puccinia sorghi</name>
    <dbReference type="NCBI Taxonomy" id="27349"/>
    <lineage>
        <taxon>Eukaryota</taxon>
        <taxon>Fungi</taxon>
        <taxon>Dikarya</taxon>
        <taxon>Basidiomycota</taxon>
        <taxon>Pucciniomycotina</taxon>
        <taxon>Pucciniomycetes</taxon>
        <taxon>Pucciniales</taxon>
        <taxon>Pucciniaceae</taxon>
        <taxon>Puccinia</taxon>
    </lineage>
</organism>
<dbReference type="OrthoDB" id="5946233at2759"/>
<dbReference type="AlphaFoldDB" id="A0A0L6UFY7"/>
<keyword evidence="2" id="KW-1185">Reference proteome</keyword>
<dbReference type="Proteomes" id="UP000037035">
    <property type="component" value="Unassembled WGS sequence"/>
</dbReference>
<comment type="caution">
    <text evidence="1">The sequence shown here is derived from an EMBL/GenBank/DDBJ whole genome shotgun (WGS) entry which is preliminary data.</text>
</comment>